<comment type="miscellaneous">
    <text evidence="7">The a and c carboxylates of cobyrinate are activated for nucleophilic attack via formation of a phosphorylated intermediate by ATP. CbiA catalyzes first the amidation of the c-carboxylate, and then that of the a-carboxylate.</text>
</comment>
<evidence type="ECO:0000256" key="3">
    <source>
        <dbReference type="ARBA" id="ARBA00022741"/>
    </source>
</evidence>
<dbReference type="EC" id="6.3.5.11" evidence="7"/>
<dbReference type="InterPro" id="IPR029062">
    <property type="entry name" value="Class_I_gatase-like"/>
</dbReference>
<comment type="similarity">
    <text evidence="7">Belongs to the CobB/CbiA family.</text>
</comment>
<feature type="domain" description="CobQ/CobB/MinD/ParA nucleotide binding" evidence="8">
    <location>
        <begin position="4"/>
        <end position="179"/>
    </location>
</feature>
<dbReference type="EMBL" id="JAESWC010000004">
    <property type="protein sequence ID" value="MBL4936193.1"/>
    <property type="molecule type" value="Genomic_DNA"/>
</dbReference>
<evidence type="ECO:0000259" key="9">
    <source>
        <dbReference type="Pfam" id="PF07685"/>
    </source>
</evidence>
<dbReference type="NCBIfam" id="NF002204">
    <property type="entry name" value="PRK01077.1"/>
    <property type="match status" value="1"/>
</dbReference>
<dbReference type="RefSeq" id="WP_202748882.1">
    <property type="nucleotide sequence ID" value="NZ_JAESWC010000004.1"/>
</dbReference>
<dbReference type="NCBIfam" id="TIGR00379">
    <property type="entry name" value="cobB"/>
    <property type="match status" value="1"/>
</dbReference>
<dbReference type="InterPro" id="IPR002586">
    <property type="entry name" value="CobQ/CobB/MinD/ParA_Nub-bd_dom"/>
</dbReference>
<comment type="cofactor">
    <cofactor evidence="1 7">
        <name>Mg(2+)</name>
        <dbReference type="ChEBI" id="CHEBI:18420"/>
    </cofactor>
</comment>
<name>A0ABS1TA09_9CLOT</name>
<dbReference type="PANTHER" id="PTHR43873:SF1">
    <property type="entry name" value="COBYRINATE A,C-DIAMIDE SYNTHASE"/>
    <property type="match status" value="1"/>
</dbReference>
<dbReference type="Gene3D" id="3.40.50.300">
    <property type="entry name" value="P-loop containing nucleotide triphosphate hydrolases"/>
    <property type="match status" value="1"/>
</dbReference>
<accession>A0ABS1TA09</accession>
<keyword evidence="3 7" id="KW-0547">Nucleotide-binding</keyword>
<evidence type="ECO:0000256" key="4">
    <source>
        <dbReference type="ARBA" id="ARBA00022840"/>
    </source>
</evidence>
<evidence type="ECO:0000256" key="5">
    <source>
        <dbReference type="ARBA" id="ARBA00022842"/>
    </source>
</evidence>
<keyword evidence="7" id="KW-0169">Cobalamin biosynthesis</keyword>
<comment type="domain">
    <text evidence="7">Comprises of two domains. The C-terminal domain contains the binding site for glutamine and catalyzes the hydrolysis of this substrate to glutamate and ammonia. The N-terminal domain is anticipated to bind ATP and cobyrinate and catalyzes the ultimate synthesis of the diamide product. The ammonia produced via the glutaminase domain is probably translocated to the adjacent domain via a molecular tunnel, where it reacts with an activated intermediate.</text>
</comment>
<dbReference type="Proteomes" id="UP000632377">
    <property type="component" value="Unassembled WGS sequence"/>
</dbReference>
<dbReference type="HAMAP" id="MF_00027">
    <property type="entry name" value="CobB_CbiA"/>
    <property type="match status" value="1"/>
</dbReference>
<feature type="domain" description="CobB/CobQ-like glutamine amidotransferase" evidence="9">
    <location>
        <begin position="239"/>
        <end position="422"/>
    </location>
</feature>
<evidence type="ECO:0000256" key="2">
    <source>
        <dbReference type="ARBA" id="ARBA00022598"/>
    </source>
</evidence>
<organism evidence="10 11">
    <name type="scientific">Clostridium rhizosphaerae</name>
    <dbReference type="NCBI Taxonomy" id="2803861"/>
    <lineage>
        <taxon>Bacteria</taxon>
        <taxon>Bacillati</taxon>
        <taxon>Bacillota</taxon>
        <taxon>Clostridia</taxon>
        <taxon>Eubacteriales</taxon>
        <taxon>Clostridiaceae</taxon>
        <taxon>Clostridium</taxon>
    </lineage>
</organism>
<reference evidence="10 11" key="1">
    <citation type="submission" date="2021-01" db="EMBL/GenBank/DDBJ databases">
        <title>Genome public.</title>
        <authorList>
            <person name="Liu C."/>
            <person name="Sun Q."/>
        </authorList>
    </citation>
    <scope>NUCLEOTIDE SEQUENCE [LARGE SCALE GENOMIC DNA]</scope>
    <source>
        <strain evidence="10 11">YIM B02515</strain>
    </source>
</reference>
<dbReference type="Pfam" id="PF07685">
    <property type="entry name" value="GATase_3"/>
    <property type="match status" value="1"/>
</dbReference>
<evidence type="ECO:0000256" key="1">
    <source>
        <dbReference type="ARBA" id="ARBA00001946"/>
    </source>
</evidence>
<dbReference type="SUPFAM" id="SSF52317">
    <property type="entry name" value="Class I glutamine amidotransferase-like"/>
    <property type="match status" value="1"/>
</dbReference>
<dbReference type="Gene3D" id="3.40.50.880">
    <property type="match status" value="1"/>
</dbReference>
<evidence type="ECO:0000256" key="6">
    <source>
        <dbReference type="ARBA" id="ARBA00022962"/>
    </source>
</evidence>
<feature type="active site" description="Nucleophile" evidence="7">
    <location>
        <position position="321"/>
    </location>
</feature>
<dbReference type="CDD" id="cd03130">
    <property type="entry name" value="GATase1_CobB"/>
    <property type="match status" value="1"/>
</dbReference>
<keyword evidence="6 7" id="KW-0315">Glutamine amidotransferase</keyword>
<keyword evidence="4 7" id="KW-0067">ATP-binding</keyword>
<dbReference type="InterPro" id="IPR004484">
    <property type="entry name" value="CbiA/CobB_synth"/>
</dbReference>
<proteinExistence type="inferred from homology"/>
<evidence type="ECO:0000313" key="11">
    <source>
        <dbReference type="Proteomes" id="UP000632377"/>
    </source>
</evidence>
<keyword evidence="2 7" id="KW-0436">Ligase</keyword>
<evidence type="ECO:0000259" key="8">
    <source>
        <dbReference type="Pfam" id="PF01656"/>
    </source>
</evidence>
<dbReference type="InterPro" id="IPR027417">
    <property type="entry name" value="P-loop_NTPase"/>
</dbReference>
<dbReference type="InterPro" id="IPR011698">
    <property type="entry name" value="GATase_3"/>
</dbReference>
<keyword evidence="11" id="KW-1185">Reference proteome</keyword>
<comment type="catalytic activity">
    <reaction evidence="7">
        <text>cob(II)yrinate + 2 L-glutamine + 2 ATP + 2 H2O = cob(II)yrinate a,c diamide + 2 L-glutamate + 2 ADP + 2 phosphate + 2 H(+)</text>
        <dbReference type="Rhea" id="RHEA:26289"/>
        <dbReference type="ChEBI" id="CHEBI:15377"/>
        <dbReference type="ChEBI" id="CHEBI:15378"/>
        <dbReference type="ChEBI" id="CHEBI:29985"/>
        <dbReference type="ChEBI" id="CHEBI:30616"/>
        <dbReference type="ChEBI" id="CHEBI:43474"/>
        <dbReference type="ChEBI" id="CHEBI:58359"/>
        <dbReference type="ChEBI" id="CHEBI:58537"/>
        <dbReference type="ChEBI" id="CHEBI:58894"/>
        <dbReference type="ChEBI" id="CHEBI:456216"/>
        <dbReference type="EC" id="6.3.5.11"/>
    </reaction>
</comment>
<dbReference type="PROSITE" id="PS51274">
    <property type="entry name" value="GATASE_COBBQ"/>
    <property type="match status" value="1"/>
</dbReference>
<dbReference type="SUPFAM" id="SSF52540">
    <property type="entry name" value="P-loop containing nucleoside triphosphate hydrolases"/>
    <property type="match status" value="1"/>
</dbReference>
<comment type="function">
    <text evidence="7">Catalyzes the ATP-dependent amidation of the two carboxylate groups at positions a and c of cobyrinate, using either L-glutamine or ammonia as the nitrogen source.</text>
</comment>
<evidence type="ECO:0000256" key="7">
    <source>
        <dbReference type="HAMAP-Rule" id="MF_00027"/>
    </source>
</evidence>
<dbReference type="PANTHER" id="PTHR43873">
    <property type="entry name" value="COBYRINATE A,C-DIAMIDE SYNTHASE"/>
    <property type="match status" value="1"/>
</dbReference>
<dbReference type="Pfam" id="PF01656">
    <property type="entry name" value="CbiA"/>
    <property type="match status" value="1"/>
</dbReference>
<comment type="caution">
    <text evidence="10">The sequence shown here is derived from an EMBL/GenBank/DDBJ whole genome shotgun (WGS) entry which is preliminary data.</text>
</comment>
<keyword evidence="5 7" id="KW-0460">Magnesium</keyword>
<protein>
    <recommendedName>
        <fullName evidence="7">Cobyrinate a,c-diamide synthase</fullName>
        <ecNumber evidence="7">6.3.5.11</ecNumber>
    </recommendedName>
    <alternativeName>
        <fullName evidence="7">Cobyrinic acid a,c-diamide synthetase</fullName>
    </alternativeName>
</protein>
<sequence>MKSIIISSNCSGGGKSTFTLALMKALIDRGYDVQGFKAGPDYIDAAFHTHICKKASRNLDLFMMGEDGVKTSFSKGEGDIGVIEGVMGLYDGLGYDSRYSTYHLSKVLNIPIILVITPKAQSNTICAELLGLLNYENADIKGVVLNNITEGYYKLLKKLIEKNTPLKVFGYIPADKRIAIGSRHLGLIQSSEVEDLDKKISICSKFLQEHLDLEEIIKCMKETENYNSTFIQNKDRKLRIAYAYDKAFSFYYKDNLELLQTVGDMIPFSPLKDKKLPKDIDFLYIGGGYPEVFEEELSNNIELLVDIREKLQNGLPAYAECGGLMYLTKGSEKNSFVGFFNGFYKMSDRLVNFGYANLKVAESNHIFKKGLSINCHEFHKSYVKLSEQAIYCLSKDYYEEKKWHCGYIKNNVIASYAHVHFYGNMEFFNSLVNLAYKKGGNYNG</sequence>
<feature type="site" description="Increases nucleophilicity of active site Cys" evidence="7">
    <location>
        <position position="418"/>
    </location>
</feature>
<evidence type="ECO:0000313" key="10">
    <source>
        <dbReference type="EMBL" id="MBL4936193.1"/>
    </source>
</evidence>
<comment type="pathway">
    <text evidence="7">Cofactor biosynthesis; adenosylcobalamin biosynthesis; cob(II)yrinate a,c-diamide from sirohydrochlorin (anaerobic route): step 10/10.</text>
</comment>
<dbReference type="CDD" id="cd05388">
    <property type="entry name" value="CobB_N"/>
    <property type="match status" value="1"/>
</dbReference>
<gene>
    <name evidence="7" type="primary">cbiA</name>
    <name evidence="10" type="ORF">JK636_10525</name>
</gene>